<feature type="compositionally biased region" description="Polar residues" evidence="1">
    <location>
        <begin position="1"/>
        <end position="12"/>
    </location>
</feature>
<dbReference type="Pfam" id="PF04450">
    <property type="entry name" value="BSP"/>
    <property type="match status" value="1"/>
</dbReference>
<dbReference type="Proteomes" id="UP001321760">
    <property type="component" value="Unassembled WGS sequence"/>
</dbReference>
<organism evidence="2 3">
    <name type="scientific">Podospora aff. communis PSN243</name>
    <dbReference type="NCBI Taxonomy" id="3040156"/>
    <lineage>
        <taxon>Eukaryota</taxon>
        <taxon>Fungi</taxon>
        <taxon>Dikarya</taxon>
        <taxon>Ascomycota</taxon>
        <taxon>Pezizomycotina</taxon>
        <taxon>Sordariomycetes</taxon>
        <taxon>Sordariomycetidae</taxon>
        <taxon>Sordariales</taxon>
        <taxon>Podosporaceae</taxon>
        <taxon>Podospora</taxon>
    </lineage>
</organism>
<dbReference type="PANTHER" id="PTHR33321">
    <property type="match status" value="1"/>
</dbReference>
<name>A0AAV9H350_9PEZI</name>
<evidence type="ECO:0000313" key="2">
    <source>
        <dbReference type="EMBL" id="KAK4454415.1"/>
    </source>
</evidence>
<proteinExistence type="predicted"/>
<reference evidence="2" key="2">
    <citation type="submission" date="2023-05" db="EMBL/GenBank/DDBJ databases">
        <authorList>
            <consortium name="Lawrence Berkeley National Laboratory"/>
            <person name="Steindorff A."/>
            <person name="Hensen N."/>
            <person name="Bonometti L."/>
            <person name="Westerberg I."/>
            <person name="Brannstrom I.O."/>
            <person name="Guillou S."/>
            <person name="Cros-Aarteil S."/>
            <person name="Calhoun S."/>
            <person name="Haridas S."/>
            <person name="Kuo A."/>
            <person name="Mondo S."/>
            <person name="Pangilinan J."/>
            <person name="Riley R."/>
            <person name="Labutti K."/>
            <person name="Andreopoulos B."/>
            <person name="Lipzen A."/>
            <person name="Chen C."/>
            <person name="Yanf M."/>
            <person name="Daum C."/>
            <person name="Ng V."/>
            <person name="Clum A."/>
            <person name="Ohm R."/>
            <person name="Martin F."/>
            <person name="Silar P."/>
            <person name="Natvig D."/>
            <person name="Lalanne C."/>
            <person name="Gautier V."/>
            <person name="Ament-Velasquez S.L."/>
            <person name="Kruys A."/>
            <person name="Hutchinson M.I."/>
            <person name="Powell A.J."/>
            <person name="Barry K."/>
            <person name="Miller A.N."/>
            <person name="Grigoriev I.V."/>
            <person name="Debuchy R."/>
            <person name="Gladieux P."/>
            <person name="Thoren M.H."/>
            <person name="Johannesson H."/>
        </authorList>
    </citation>
    <scope>NUCLEOTIDE SEQUENCE</scope>
    <source>
        <strain evidence="2">PSN243</strain>
    </source>
</reference>
<feature type="region of interest" description="Disordered" evidence="1">
    <location>
        <begin position="1"/>
        <end position="55"/>
    </location>
</feature>
<dbReference type="PANTHER" id="PTHR33321:SF12">
    <property type="entry name" value="PLANT BASIC SECRETORY PROTEIN (BSP) FAMILY PROTEIN"/>
    <property type="match status" value="1"/>
</dbReference>
<dbReference type="EMBL" id="MU865917">
    <property type="protein sequence ID" value="KAK4454415.1"/>
    <property type="molecule type" value="Genomic_DNA"/>
</dbReference>
<evidence type="ECO:0000313" key="3">
    <source>
        <dbReference type="Proteomes" id="UP001321760"/>
    </source>
</evidence>
<dbReference type="InterPro" id="IPR007541">
    <property type="entry name" value="Uncharacterised_BSP"/>
</dbReference>
<accession>A0AAV9H350</accession>
<dbReference type="AlphaFoldDB" id="A0AAV9H350"/>
<reference evidence="2" key="1">
    <citation type="journal article" date="2023" name="Mol. Phylogenet. Evol.">
        <title>Genome-scale phylogeny and comparative genomics of the fungal order Sordariales.</title>
        <authorList>
            <person name="Hensen N."/>
            <person name="Bonometti L."/>
            <person name="Westerberg I."/>
            <person name="Brannstrom I.O."/>
            <person name="Guillou S."/>
            <person name="Cros-Aarteil S."/>
            <person name="Calhoun S."/>
            <person name="Haridas S."/>
            <person name="Kuo A."/>
            <person name="Mondo S."/>
            <person name="Pangilinan J."/>
            <person name="Riley R."/>
            <person name="LaButti K."/>
            <person name="Andreopoulos B."/>
            <person name="Lipzen A."/>
            <person name="Chen C."/>
            <person name="Yan M."/>
            <person name="Daum C."/>
            <person name="Ng V."/>
            <person name="Clum A."/>
            <person name="Steindorff A."/>
            <person name="Ohm R.A."/>
            <person name="Martin F."/>
            <person name="Silar P."/>
            <person name="Natvig D.O."/>
            <person name="Lalanne C."/>
            <person name="Gautier V."/>
            <person name="Ament-Velasquez S.L."/>
            <person name="Kruys A."/>
            <person name="Hutchinson M.I."/>
            <person name="Powell A.J."/>
            <person name="Barry K."/>
            <person name="Miller A.N."/>
            <person name="Grigoriev I.V."/>
            <person name="Debuchy R."/>
            <person name="Gladieux P."/>
            <person name="Hiltunen Thoren M."/>
            <person name="Johannesson H."/>
        </authorList>
    </citation>
    <scope>NUCLEOTIDE SEQUENCE</scope>
    <source>
        <strain evidence="2">PSN243</strain>
    </source>
</reference>
<feature type="compositionally biased region" description="Polar residues" evidence="1">
    <location>
        <begin position="19"/>
        <end position="28"/>
    </location>
</feature>
<comment type="caution">
    <text evidence="2">The sequence shown here is derived from an EMBL/GenBank/DDBJ whole genome shotgun (WGS) entry which is preliminary data.</text>
</comment>
<gene>
    <name evidence="2" type="ORF">QBC34DRAFT_158867</name>
</gene>
<protein>
    <submittedName>
        <fullName evidence="2">Peptidase of plants and bacteria-domain-containing protein</fullName>
    </submittedName>
</protein>
<evidence type="ECO:0000256" key="1">
    <source>
        <dbReference type="SAM" id="MobiDB-lite"/>
    </source>
</evidence>
<keyword evidence="3" id="KW-1185">Reference proteome</keyword>
<sequence>MTVRPQVTQAPQPSAIFTPPSTDPNSSAVPIPDRTADSTSSSTSKPGKESPFAQPKLRLEIRDLDHPGASKFLSAINVSTVFSAAVKNVQRLLYRTPLEPHTTCPPTRSVTLILRDMGGVAYTTGTELDSDHKEIHFSLSYINGINPPSRLTAEITGVLTHELVHCYQWNACGSCPGGLIEGIADWVRLNCDLSPPHWKREVDGDWDRGYQHTAYFLQYLETRFGEGTVRRVNEKLRLHKYEAKPFWTELLGRPVEQLYGDYCGTEGGKAGESSCC</sequence>